<evidence type="ECO:0000259" key="2">
    <source>
        <dbReference type="PROSITE" id="PS50157"/>
    </source>
</evidence>
<sequence length="283" mass="32892">MECEYCKKTFLNKYNLKNHQKRAKFCLAIQKENNIEIDSQLIKCEYCEHLSTPEHLKRHKKTCKNKILYENTLKEQNVKDLKESIANHEIKNKELSDEIVELKHQMEILQTKNEMLEKQLERSTTTVEEIAKQPKVQNTTNNNNKILIATPLDLSKENIQAAIQNNFSDEYLTQGQKGVARFAFDTMLKDEQGKLKYICTDPSRQIFQYKCDDGTVKKDVKATKLTKAILDGDIKKTSHKIAWDKMEDAGDEAFMAYTDHYEEIQALETDNSQFSKELSTLVV</sequence>
<dbReference type="AlphaFoldDB" id="A0A6C0IZ09"/>
<feature type="coiled-coil region" evidence="1">
    <location>
        <begin position="71"/>
        <end position="133"/>
    </location>
</feature>
<organism evidence="3">
    <name type="scientific">viral metagenome</name>
    <dbReference type="NCBI Taxonomy" id="1070528"/>
    <lineage>
        <taxon>unclassified sequences</taxon>
        <taxon>metagenomes</taxon>
        <taxon>organismal metagenomes</taxon>
    </lineage>
</organism>
<dbReference type="InterPro" id="IPR013087">
    <property type="entry name" value="Znf_C2H2_type"/>
</dbReference>
<name>A0A6C0IZ09_9ZZZZ</name>
<accession>A0A6C0IZ09</accession>
<dbReference type="EMBL" id="MN740294">
    <property type="protein sequence ID" value="QHT98578.1"/>
    <property type="molecule type" value="Genomic_DNA"/>
</dbReference>
<dbReference type="PROSITE" id="PS50157">
    <property type="entry name" value="ZINC_FINGER_C2H2_2"/>
    <property type="match status" value="1"/>
</dbReference>
<proteinExistence type="predicted"/>
<evidence type="ECO:0000313" key="3">
    <source>
        <dbReference type="EMBL" id="QHT98578.1"/>
    </source>
</evidence>
<keyword evidence="1" id="KW-0175">Coiled coil</keyword>
<feature type="domain" description="C2H2-type" evidence="2">
    <location>
        <begin position="1"/>
        <end position="21"/>
    </location>
</feature>
<reference evidence="3" key="1">
    <citation type="journal article" date="2020" name="Nature">
        <title>Giant virus diversity and host interactions through global metagenomics.</title>
        <authorList>
            <person name="Schulz F."/>
            <person name="Roux S."/>
            <person name="Paez-Espino D."/>
            <person name="Jungbluth S."/>
            <person name="Walsh D.A."/>
            <person name="Denef V.J."/>
            <person name="McMahon K.D."/>
            <person name="Konstantinidis K.T."/>
            <person name="Eloe-Fadrosh E.A."/>
            <person name="Kyrpides N.C."/>
            <person name="Woyke T."/>
        </authorList>
    </citation>
    <scope>NUCLEOTIDE SEQUENCE</scope>
    <source>
        <strain evidence="3">GVMAG-M-3300025676-16</strain>
    </source>
</reference>
<protein>
    <recommendedName>
        <fullName evidence="2">C2H2-type domain-containing protein</fullName>
    </recommendedName>
</protein>
<evidence type="ECO:0000256" key="1">
    <source>
        <dbReference type="SAM" id="Coils"/>
    </source>
</evidence>